<evidence type="ECO:0000313" key="2">
    <source>
        <dbReference type="Proteomes" id="UP000679179"/>
    </source>
</evidence>
<gene>
    <name evidence="1" type="ORF">CPJCM30710_24530</name>
</gene>
<comment type="caution">
    <text evidence="1">The sequence shown here is derived from an EMBL/GenBank/DDBJ whole genome shotgun (WGS) entry which is preliminary data.</text>
</comment>
<proteinExistence type="predicted"/>
<name>A0A919S0C3_9CLOT</name>
<reference evidence="1" key="1">
    <citation type="submission" date="2021-03" db="EMBL/GenBank/DDBJ databases">
        <title>Taxonomic study of Clostridium polyendosporum from meadow-gley soil under rice.</title>
        <authorList>
            <person name="Kobayashi H."/>
            <person name="Tanizawa Y."/>
            <person name="Yagura M."/>
        </authorList>
    </citation>
    <scope>NUCLEOTIDE SEQUENCE</scope>
    <source>
        <strain evidence="1">JCM 30710</strain>
    </source>
</reference>
<dbReference type="AlphaFoldDB" id="A0A919S0C3"/>
<dbReference type="Proteomes" id="UP000679179">
    <property type="component" value="Unassembled WGS sequence"/>
</dbReference>
<organism evidence="1 2">
    <name type="scientific">Clostridium polyendosporum</name>
    <dbReference type="NCBI Taxonomy" id="69208"/>
    <lineage>
        <taxon>Bacteria</taxon>
        <taxon>Bacillati</taxon>
        <taxon>Bacillota</taxon>
        <taxon>Clostridia</taxon>
        <taxon>Eubacteriales</taxon>
        <taxon>Clostridiaceae</taxon>
        <taxon>Clostridium</taxon>
    </lineage>
</organism>
<accession>A0A919S0C3</accession>
<keyword evidence="2" id="KW-1185">Reference proteome</keyword>
<sequence length="51" mass="5912">MRDLGGNQIANERDGLGLNKDKQLQSLINLVMKLYIYKYKVLYLGGDIYVY</sequence>
<protein>
    <submittedName>
        <fullName evidence="1">Uncharacterized protein</fullName>
    </submittedName>
</protein>
<dbReference type="EMBL" id="BOPZ01000022">
    <property type="protein sequence ID" value="GIM29787.1"/>
    <property type="molecule type" value="Genomic_DNA"/>
</dbReference>
<evidence type="ECO:0000313" key="1">
    <source>
        <dbReference type="EMBL" id="GIM29787.1"/>
    </source>
</evidence>
<dbReference type="RefSeq" id="WP_212904474.1">
    <property type="nucleotide sequence ID" value="NZ_BOPZ01000022.1"/>
</dbReference>